<dbReference type="RefSeq" id="WP_267927024.1">
    <property type="nucleotide sequence ID" value="NZ_AP024233.1"/>
</dbReference>
<gene>
    <name evidence="4" type="ORF">GF1_26650</name>
</gene>
<dbReference type="KEGG" id="ddu:GF1_26650"/>
<dbReference type="Proteomes" id="UP001063350">
    <property type="component" value="Chromosome"/>
</dbReference>
<keyword evidence="1 2" id="KW-0732">Signal</keyword>
<feature type="domain" description="Doubled CXXCH motif" evidence="3">
    <location>
        <begin position="298"/>
        <end position="335"/>
    </location>
</feature>
<evidence type="ECO:0000256" key="1">
    <source>
        <dbReference type="ARBA" id="ARBA00022729"/>
    </source>
</evidence>
<dbReference type="AlphaFoldDB" id="A0A915U2S8"/>
<dbReference type="InterPro" id="IPR036280">
    <property type="entry name" value="Multihaem_cyt_sf"/>
</dbReference>
<evidence type="ECO:0000259" key="3">
    <source>
        <dbReference type="Pfam" id="PF09699"/>
    </source>
</evidence>
<evidence type="ECO:0000256" key="2">
    <source>
        <dbReference type="SAM" id="SignalP"/>
    </source>
</evidence>
<name>A0A915U2S8_9BACT</name>
<feature type="signal peptide" evidence="2">
    <location>
        <begin position="1"/>
        <end position="32"/>
    </location>
</feature>
<dbReference type="PANTHER" id="PTHR35038">
    <property type="entry name" value="DISSIMILATORY SULFITE REDUCTASE SIRA"/>
    <property type="match status" value="1"/>
</dbReference>
<sequence length="349" mass="39493">MSCLKKLCHLQLVRLCGLLFLLMPMLPYPAHAYTILTPQTGNGKLMIQARRSTTSLVLKVTNQQDLAYLRVEQVINRKGDTQVIDALGHWKDDGVDYVHYTLPMKRGSNTYIIYPDERELKIRYRPVRTLLNVDFEDPAAHLFHRNAVVPRDCAKCHTEKLPKDANLDVKRLRKNEDFSPVCFSCHRQLISQSMWLHSPSANVYCMSCHRKGKGNTKITVLTGRVDEICFECHVNKQKFRDQQHVHGPVGTGDCTVCHDPHGDKYKFQLWADGLSDLCVGCHADKKDAAKKSIGFYSHGIIQGGGCVACHSPHASAVRFQLHKPINELCTSCHIELQGLSRAIRWATIP</sequence>
<evidence type="ECO:0000313" key="5">
    <source>
        <dbReference type="Proteomes" id="UP001063350"/>
    </source>
</evidence>
<keyword evidence="5" id="KW-1185">Reference proteome</keyword>
<dbReference type="Gene3D" id="3.90.10.10">
    <property type="entry name" value="Cytochrome C3"/>
    <property type="match status" value="2"/>
</dbReference>
<dbReference type="InterPro" id="IPR051829">
    <property type="entry name" value="Multiheme_Cytochr_ET"/>
</dbReference>
<accession>A0A915U2S8</accession>
<feature type="domain" description="Doubled CXXCH motif" evidence="3">
    <location>
        <begin position="246"/>
        <end position="286"/>
    </location>
</feature>
<feature type="chain" id="PRO_5037985839" description="Doubled CXXCH motif domain-containing protein" evidence="2">
    <location>
        <begin position="33"/>
        <end position="349"/>
    </location>
</feature>
<protein>
    <recommendedName>
        <fullName evidence="3">Doubled CXXCH motif domain-containing protein</fullName>
    </recommendedName>
</protein>
<organism evidence="4 5">
    <name type="scientific">Desulfolithobacter dissulfuricans</name>
    <dbReference type="NCBI Taxonomy" id="2795293"/>
    <lineage>
        <taxon>Bacteria</taxon>
        <taxon>Pseudomonadati</taxon>
        <taxon>Thermodesulfobacteriota</taxon>
        <taxon>Desulfobulbia</taxon>
        <taxon>Desulfobulbales</taxon>
        <taxon>Desulfobulbaceae</taxon>
        <taxon>Desulfolithobacter</taxon>
    </lineage>
</organism>
<dbReference type="NCBIfam" id="TIGR01905">
    <property type="entry name" value="paired_CXXCH_1"/>
    <property type="match status" value="2"/>
</dbReference>
<evidence type="ECO:0000313" key="4">
    <source>
        <dbReference type="EMBL" id="BCO10289.1"/>
    </source>
</evidence>
<dbReference type="Pfam" id="PF09699">
    <property type="entry name" value="Paired_CXXCH_1"/>
    <property type="match status" value="3"/>
</dbReference>
<reference evidence="4" key="1">
    <citation type="submission" date="2020-12" db="EMBL/GenBank/DDBJ databases">
        <title>Desulfobium dissulfuricans gen. nov., sp. nov., a novel mesophilic, sulfate-reducing bacterium isolated from a deep-sea hydrothermal vent.</title>
        <authorList>
            <person name="Hashimoto Y."/>
            <person name="Tame A."/>
            <person name="Sawayama S."/>
            <person name="Miyazaki J."/>
            <person name="Takai K."/>
            <person name="Nakagawa S."/>
        </authorList>
    </citation>
    <scope>NUCLEOTIDE SEQUENCE</scope>
    <source>
        <strain evidence="4">GF1</strain>
    </source>
</reference>
<dbReference type="GO" id="GO:0016491">
    <property type="term" value="F:oxidoreductase activity"/>
    <property type="evidence" value="ECO:0007669"/>
    <property type="project" value="TreeGrafter"/>
</dbReference>
<dbReference type="PANTHER" id="PTHR35038:SF8">
    <property type="entry name" value="C-TYPE POLYHEME CYTOCHROME OMCC"/>
    <property type="match status" value="1"/>
</dbReference>
<dbReference type="SUPFAM" id="SSF48695">
    <property type="entry name" value="Multiheme cytochromes"/>
    <property type="match status" value="1"/>
</dbReference>
<dbReference type="InterPro" id="IPR010177">
    <property type="entry name" value="Paired_CXXCH_1"/>
</dbReference>
<proteinExistence type="predicted"/>
<dbReference type="EMBL" id="AP024233">
    <property type="protein sequence ID" value="BCO10289.1"/>
    <property type="molecule type" value="Genomic_DNA"/>
</dbReference>
<feature type="domain" description="Doubled CXXCH motif" evidence="3">
    <location>
        <begin position="197"/>
        <end position="237"/>
    </location>
</feature>